<dbReference type="Gene3D" id="2.40.128.20">
    <property type="match status" value="1"/>
</dbReference>
<dbReference type="InterPro" id="IPR012674">
    <property type="entry name" value="Calycin"/>
</dbReference>
<evidence type="ECO:0000256" key="1">
    <source>
        <dbReference type="SAM" id="SignalP"/>
    </source>
</evidence>
<dbReference type="GO" id="GO:0030682">
    <property type="term" value="P:symbiont-mediated perturbation of host defenses"/>
    <property type="evidence" value="ECO:0007669"/>
    <property type="project" value="InterPro"/>
</dbReference>
<reference evidence="2" key="1">
    <citation type="journal article" date="2011" name="PLoS ONE">
        <title>A deep insight into the sialotranscriptome of the gulf coast tick, Amblyomma maculatum.</title>
        <authorList>
            <person name="Karim S."/>
            <person name="Singh P."/>
            <person name="Ribeiro J.M."/>
        </authorList>
    </citation>
    <scope>NUCLEOTIDE SEQUENCE</scope>
    <source>
        <tissue evidence="2">Salivary gland</tissue>
    </source>
</reference>
<protein>
    <recommendedName>
        <fullName evidence="3">Lipocalin/cytosolic fatty-acid binding domain-containing protein</fullName>
    </recommendedName>
</protein>
<feature type="signal peptide" evidence="1">
    <location>
        <begin position="1"/>
        <end position="18"/>
    </location>
</feature>
<dbReference type="AlphaFoldDB" id="G3MFT8"/>
<accession>G3MFT8</accession>
<organism evidence="2">
    <name type="scientific">Amblyomma maculatum</name>
    <name type="common">Gulf Coast tick</name>
    <dbReference type="NCBI Taxonomy" id="34609"/>
    <lineage>
        <taxon>Eukaryota</taxon>
        <taxon>Metazoa</taxon>
        <taxon>Ecdysozoa</taxon>
        <taxon>Arthropoda</taxon>
        <taxon>Chelicerata</taxon>
        <taxon>Arachnida</taxon>
        <taxon>Acari</taxon>
        <taxon>Parasitiformes</taxon>
        <taxon>Ixodida</taxon>
        <taxon>Ixodoidea</taxon>
        <taxon>Ixodidae</taxon>
        <taxon>Amblyomminae</taxon>
        <taxon>Amblyomma</taxon>
    </lineage>
</organism>
<dbReference type="GO" id="GO:0043176">
    <property type="term" value="F:amine binding"/>
    <property type="evidence" value="ECO:0007669"/>
    <property type="project" value="InterPro"/>
</dbReference>
<dbReference type="SUPFAM" id="SSF50814">
    <property type="entry name" value="Lipocalins"/>
    <property type="match status" value="1"/>
</dbReference>
<name>G3MFT8_AMBMU</name>
<feature type="non-terminal residue" evidence="2">
    <location>
        <position position="242"/>
    </location>
</feature>
<feature type="chain" id="PRO_5003446962" description="Lipocalin/cytosolic fatty-acid binding domain-containing protein" evidence="1">
    <location>
        <begin position="19"/>
        <end position="242"/>
    </location>
</feature>
<dbReference type="Pfam" id="PF02098">
    <property type="entry name" value="His_binding"/>
    <property type="match status" value="1"/>
</dbReference>
<sequence length="242" mass="27338">MVGFAVLILCAQFINVFSNENADTCESPTSSDGNTDGYTWTWRSQQPQSATTYCCIAFVPCPRPCPLLNVLAEDRKFRLVFMTITVNEPAYLCVTTTTIAKDDSKHEVTEHVEFTASCLENCFSYNRTFQFEHESGGYNKMTSIQEAGFKHATYQFLLAEEKCAIVKDITPRSPFTEHVHVEQRNTNSADSIQQKTGDCMLWVEDKIAQPDENCLQHFNTLCGQTLHSFNQVDCRMPPPASQ</sequence>
<keyword evidence="1" id="KW-0732">Signal</keyword>
<dbReference type="InterPro" id="IPR002970">
    <property type="entry name" value="Tick_his-bd"/>
</dbReference>
<proteinExistence type="evidence at transcript level"/>
<evidence type="ECO:0008006" key="3">
    <source>
        <dbReference type="Google" id="ProtNLM"/>
    </source>
</evidence>
<dbReference type="EMBL" id="JO840739">
    <property type="protein sequence ID" value="AEO32356.1"/>
    <property type="molecule type" value="mRNA"/>
</dbReference>
<evidence type="ECO:0000313" key="2">
    <source>
        <dbReference type="EMBL" id="AEO32356.1"/>
    </source>
</evidence>